<feature type="domain" description="SGNH hydrolase-type esterase" evidence="1">
    <location>
        <begin position="21"/>
        <end position="200"/>
    </location>
</feature>
<dbReference type="AlphaFoldDB" id="A0A5B8V225"/>
<accession>A0A5B8V225</accession>
<dbReference type="InterPro" id="IPR013830">
    <property type="entry name" value="SGNH_hydro"/>
</dbReference>
<dbReference type="Pfam" id="PF13472">
    <property type="entry name" value="Lipase_GDSL_2"/>
    <property type="match status" value="1"/>
</dbReference>
<dbReference type="SUPFAM" id="SSF52266">
    <property type="entry name" value="SGNH hydrolase"/>
    <property type="match status" value="1"/>
</dbReference>
<dbReference type="InterPro" id="IPR036514">
    <property type="entry name" value="SGNH_hydro_sf"/>
</dbReference>
<organism evidence="2 3">
    <name type="scientific">Mucilaginibacter ginsenosidivorans</name>
    <dbReference type="NCBI Taxonomy" id="398053"/>
    <lineage>
        <taxon>Bacteria</taxon>
        <taxon>Pseudomonadati</taxon>
        <taxon>Bacteroidota</taxon>
        <taxon>Sphingobacteriia</taxon>
        <taxon>Sphingobacteriales</taxon>
        <taxon>Sphingobacteriaceae</taxon>
        <taxon>Mucilaginibacter</taxon>
    </lineage>
</organism>
<keyword evidence="3" id="KW-1185">Reference proteome</keyword>
<dbReference type="KEGG" id="mgin:FRZ54_00220"/>
<dbReference type="EMBL" id="CP042436">
    <property type="protein sequence ID" value="QEC65557.1"/>
    <property type="molecule type" value="Genomic_DNA"/>
</dbReference>
<dbReference type="Proteomes" id="UP000321479">
    <property type="component" value="Chromosome"/>
</dbReference>
<evidence type="ECO:0000313" key="3">
    <source>
        <dbReference type="Proteomes" id="UP000321479"/>
    </source>
</evidence>
<proteinExistence type="predicted"/>
<sequence length="217" mass="23854">MSLCTWSGVKCFAADTLAYLALGDSYTVGRLVPAEDSFPYQLAAKLKSKGLNIPSPTLIAQNGWRTDELIKGIANSGVNQKFDIVTLLIGVNNQFQGISIDTYRVEFVQLLKTAIAYAKGNKAHVFVLSIPDWGVTPFAAIRSPEKIAKDIDAYNQINREESEKAVVNYIDITGISRALGDDPAYLAADHLHPSGKMYKLWVDKLERKIIKVLGIGH</sequence>
<reference evidence="2 3" key="1">
    <citation type="journal article" date="2017" name="Curr. Microbiol.">
        <title>Mucilaginibacter ginsenosidivorans sp. nov., Isolated from Soil of Ginseng Field.</title>
        <authorList>
            <person name="Kim M.M."/>
            <person name="Siddiqi M.Z."/>
            <person name="Im W.T."/>
        </authorList>
    </citation>
    <scope>NUCLEOTIDE SEQUENCE [LARGE SCALE GENOMIC DNA]</scope>
    <source>
        <strain evidence="2 3">Gsoil 3017</strain>
    </source>
</reference>
<dbReference type="CDD" id="cd01832">
    <property type="entry name" value="SGNH_hydrolase_like_1"/>
    <property type="match status" value="1"/>
</dbReference>
<evidence type="ECO:0000259" key="1">
    <source>
        <dbReference type="Pfam" id="PF13472"/>
    </source>
</evidence>
<dbReference type="Gene3D" id="3.40.50.1110">
    <property type="entry name" value="SGNH hydrolase"/>
    <property type="match status" value="1"/>
</dbReference>
<gene>
    <name evidence="2" type="ORF">FRZ54_00220</name>
</gene>
<evidence type="ECO:0000313" key="2">
    <source>
        <dbReference type="EMBL" id="QEC65557.1"/>
    </source>
</evidence>
<keyword evidence="2" id="KW-0378">Hydrolase</keyword>
<name>A0A5B8V225_9SPHI</name>
<protein>
    <submittedName>
        <fullName evidence="2">SGNH/GDSL hydrolase family protein</fullName>
    </submittedName>
</protein>
<dbReference type="OrthoDB" id="158267at2"/>
<dbReference type="GO" id="GO:0016788">
    <property type="term" value="F:hydrolase activity, acting on ester bonds"/>
    <property type="evidence" value="ECO:0007669"/>
    <property type="project" value="UniProtKB-ARBA"/>
</dbReference>